<dbReference type="EMBL" id="JAGIZQ010000005">
    <property type="protein sequence ID" value="KAH6628765.1"/>
    <property type="molecule type" value="Genomic_DNA"/>
</dbReference>
<keyword evidence="1" id="KW-0238">DNA-binding</keyword>
<accession>A0ACB7P6C8</accession>
<sequence length="425" mass="45543">MTFDPYTATFFDASQTVSYFNPHFLLSDLVLGAWWGARPVSRLAGLGAESSSPRLTMSKQSYPDFPPLTFFDTQDFGTDFFPSDSAASSLSSLSPAFSAGSSFGSPTTDAWAARDSLEYSAEPEKLFEPPMFDSCSPPNADPSSVISPSGLTAPPSLKAPQVMLATIPGQQQPTTTSPLTSPIQPTTSPSAGMAAARRYPSRRLKRKSANDPCDSEPAPKSAAIPPPLKTLTRTRQSSTTGVTPKYKSATPVTPVTPTTPVTTDTPDTPVTPGTPELRRTAHNVIEKRYRTNINDRITELRDAVPELRLMAQHRLTLINATDGDEEDDSGVGPARRLNKGMVLAKATQYIMQLEQKVKRLETDCKALRGRTEWLEAENGTLRAQMDGLEMVLMGGAPAVGDVGQGAGGVVGVMEEGGMQGLDGWN</sequence>
<dbReference type="Proteomes" id="UP000724584">
    <property type="component" value="Unassembled WGS sequence"/>
</dbReference>
<evidence type="ECO:0000313" key="1">
    <source>
        <dbReference type="EMBL" id="KAH6628765.1"/>
    </source>
</evidence>
<evidence type="ECO:0000313" key="2">
    <source>
        <dbReference type="Proteomes" id="UP000724584"/>
    </source>
</evidence>
<organism evidence="1 2">
    <name type="scientific">Chaetomium tenue</name>
    <dbReference type="NCBI Taxonomy" id="1854479"/>
    <lineage>
        <taxon>Eukaryota</taxon>
        <taxon>Fungi</taxon>
        <taxon>Dikarya</taxon>
        <taxon>Ascomycota</taxon>
        <taxon>Pezizomycotina</taxon>
        <taxon>Sordariomycetes</taxon>
        <taxon>Sordariomycetidae</taxon>
        <taxon>Sordariales</taxon>
        <taxon>Chaetomiaceae</taxon>
        <taxon>Chaetomium</taxon>
    </lineage>
</organism>
<protein>
    <submittedName>
        <fullName evidence="1">Helix-loop-helix DNA-binding domain-containing protein</fullName>
    </submittedName>
</protein>
<comment type="caution">
    <text evidence="1">The sequence shown here is derived from an EMBL/GenBank/DDBJ whole genome shotgun (WGS) entry which is preliminary data.</text>
</comment>
<reference evidence="1 2" key="1">
    <citation type="journal article" date="2021" name="Nat. Commun.">
        <title>Genetic determinants of endophytism in the Arabidopsis root mycobiome.</title>
        <authorList>
            <person name="Mesny F."/>
            <person name="Miyauchi S."/>
            <person name="Thiergart T."/>
            <person name="Pickel B."/>
            <person name="Atanasova L."/>
            <person name="Karlsson M."/>
            <person name="Huettel B."/>
            <person name="Barry K.W."/>
            <person name="Haridas S."/>
            <person name="Chen C."/>
            <person name="Bauer D."/>
            <person name="Andreopoulos W."/>
            <person name="Pangilinan J."/>
            <person name="LaButti K."/>
            <person name="Riley R."/>
            <person name="Lipzen A."/>
            <person name="Clum A."/>
            <person name="Drula E."/>
            <person name="Henrissat B."/>
            <person name="Kohler A."/>
            <person name="Grigoriev I.V."/>
            <person name="Martin F.M."/>
            <person name="Hacquard S."/>
        </authorList>
    </citation>
    <scope>NUCLEOTIDE SEQUENCE [LARGE SCALE GENOMIC DNA]</scope>
    <source>
        <strain evidence="1 2">MPI-SDFR-AT-0079</strain>
    </source>
</reference>
<gene>
    <name evidence="1" type="ORF">F5144DRAFT_494958</name>
</gene>
<name>A0ACB7P6C8_9PEZI</name>
<proteinExistence type="predicted"/>
<keyword evidence="2" id="KW-1185">Reference proteome</keyword>